<dbReference type="PROSITE" id="PS50928">
    <property type="entry name" value="ABC_TM1"/>
    <property type="match status" value="1"/>
</dbReference>
<feature type="domain" description="ABC transmembrane type-1" evidence="9">
    <location>
        <begin position="100"/>
        <end position="289"/>
    </location>
</feature>
<dbReference type="PANTHER" id="PTHR30151">
    <property type="entry name" value="ALKANE SULFONATE ABC TRANSPORTER-RELATED, MEMBRANE SUBUNIT"/>
    <property type="match status" value="1"/>
</dbReference>
<keyword evidence="6 7" id="KW-0472">Membrane</keyword>
<evidence type="ECO:0000313" key="10">
    <source>
        <dbReference type="EMBL" id="MDT0305858.1"/>
    </source>
</evidence>
<keyword evidence="11" id="KW-1185">Reference proteome</keyword>
<keyword evidence="2 7" id="KW-0813">Transport</keyword>
<proteinExistence type="inferred from homology"/>
<feature type="transmembrane region" description="Helical" evidence="7">
    <location>
        <begin position="164"/>
        <end position="185"/>
    </location>
</feature>
<comment type="caution">
    <text evidence="10">The sequence shown here is derived from an EMBL/GenBank/DDBJ whole genome shotgun (WGS) entry which is preliminary data.</text>
</comment>
<name>A0ABU2L3N7_9ACTN</name>
<dbReference type="Pfam" id="PF00528">
    <property type="entry name" value="BPD_transp_1"/>
    <property type="match status" value="1"/>
</dbReference>
<reference evidence="11" key="1">
    <citation type="submission" date="2023-07" db="EMBL/GenBank/DDBJ databases">
        <title>30 novel species of actinomycetes from the DSMZ collection.</title>
        <authorList>
            <person name="Nouioui I."/>
        </authorList>
    </citation>
    <scope>NUCLEOTIDE SEQUENCE [LARGE SCALE GENOMIC DNA]</scope>
    <source>
        <strain evidence="11">DSM 44917</strain>
    </source>
</reference>
<evidence type="ECO:0000256" key="5">
    <source>
        <dbReference type="ARBA" id="ARBA00022989"/>
    </source>
</evidence>
<evidence type="ECO:0000256" key="3">
    <source>
        <dbReference type="ARBA" id="ARBA00022475"/>
    </source>
</evidence>
<evidence type="ECO:0000256" key="8">
    <source>
        <dbReference type="SAM" id="MobiDB-lite"/>
    </source>
</evidence>
<dbReference type="CDD" id="cd06261">
    <property type="entry name" value="TM_PBP2"/>
    <property type="match status" value="1"/>
</dbReference>
<dbReference type="SUPFAM" id="SSF161098">
    <property type="entry name" value="MetI-like"/>
    <property type="match status" value="1"/>
</dbReference>
<feature type="transmembrane region" description="Helical" evidence="7">
    <location>
        <begin position="264"/>
        <end position="290"/>
    </location>
</feature>
<evidence type="ECO:0000256" key="6">
    <source>
        <dbReference type="ARBA" id="ARBA00023136"/>
    </source>
</evidence>
<feature type="region of interest" description="Disordered" evidence="8">
    <location>
        <begin position="11"/>
        <end position="30"/>
    </location>
</feature>
<evidence type="ECO:0000313" key="11">
    <source>
        <dbReference type="Proteomes" id="UP001183388"/>
    </source>
</evidence>
<evidence type="ECO:0000256" key="1">
    <source>
        <dbReference type="ARBA" id="ARBA00004651"/>
    </source>
</evidence>
<feature type="transmembrane region" description="Helical" evidence="7">
    <location>
        <begin position="42"/>
        <end position="68"/>
    </location>
</feature>
<gene>
    <name evidence="10" type="ORF">RM780_02630</name>
</gene>
<dbReference type="Gene3D" id="1.10.3720.10">
    <property type="entry name" value="MetI-like"/>
    <property type="match status" value="1"/>
</dbReference>
<dbReference type="EMBL" id="JAVREN010000003">
    <property type="protein sequence ID" value="MDT0305858.1"/>
    <property type="molecule type" value="Genomic_DNA"/>
</dbReference>
<feature type="transmembrane region" description="Helical" evidence="7">
    <location>
        <begin position="102"/>
        <end position="124"/>
    </location>
</feature>
<comment type="similarity">
    <text evidence="7">Belongs to the binding-protein-dependent transport system permease family.</text>
</comment>
<sequence>MTSTEAITTAAARAADAAPPAAPAAEPTSAAGRRARRLLTRAARATAVPALSFALGVALWYGVTYLLLSPDRRFLLPPPHEVVTHSFLDATRMEPMLTALGVTARIAALGFLCAALIGVGLGALMSQARWIERLLYPYAVMLQVIPVLAIVPLIGLWFGYGTGSRVIVCVMIALFPIITNTHFGLRSVDRGMHELFTLGRSSRGRRLVLLELPAALPSILTGLRIASGQVVIGAILGDMFFARGEPGIGTLLDGYRATLRSEDLIASILLASAFGIAVFTLFTVLSRLVVGRWHSSGDPR</sequence>
<evidence type="ECO:0000256" key="7">
    <source>
        <dbReference type="RuleBase" id="RU363032"/>
    </source>
</evidence>
<evidence type="ECO:0000259" key="9">
    <source>
        <dbReference type="PROSITE" id="PS50928"/>
    </source>
</evidence>
<keyword evidence="3" id="KW-1003">Cell membrane</keyword>
<dbReference type="InterPro" id="IPR035906">
    <property type="entry name" value="MetI-like_sf"/>
</dbReference>
<organism evidence="10 11">
    <name type="scientific">Streptomyces boetiae</name>
    <dbReference type="NCBI Taxonomy" id="3075541"/>
    <lineage>
        <taxon>Bacteria</taxon>
        <taxon>Bacillati</taxon>
        <taxon>Actinomycetota</taxon>
        <taxon>Actinomycetes</taxon>
        <taxon>Kitasatosporales</taxon>
        <taxon>Streptomycetaceae</taxon>
        <taxon>Streptomyces</taxon>
    </lineage>
</organism>
<dbReference type="RefSeq" id="WP_311628773.1">
    <property type="nucleotide sequence ID" value="NZ_JAVREN010000003.1"/>
</dbReference>
<evidence type="ECO:0000256" key="2">
    <source>
        <dbReference type="ARBA" id="ARBA00022448"/>
    </source>
</evidence>
<comment type="subcellular location">
    <subcellularLocation>
        <location evidence="1 7">Cell membrane</location>
        <topology evidence="1 7">Multi-pass membrane protein</topology>
    </subcellularLocation>
</comment>
<keyword evidence="4 7" id="KW-0812">Transmembrane</keyword>
<keyword evidence="5 7" id="KW-1133">Transmembrane helix</keyword>
<feature type="transmembrane region" description="Helical" evidence="7">
    <location>
        <begin position="136"/>
        <end position="158"/>
    </location>
</feature>
<protein>
    <submittedName>
        <fullName evidence="10">ABC transporter permease</fullName>
    </submittedName>
</protein>
<dbReference type="PANTHER" id="PTHR30151:SF41">
    <property type="entry name" value="ABC TRANSPORTER PERMEASE PROTEIN"/>
    <property type="match status" value="1"/>
</dbReference>
<accession>A0ABU2L3N7</accession>
<dbReference type="Proteomes" id="UP001183388">
    <property type="component" value="Unassembled WGS sequence"/>
</dbReference>
<dbReference type="InterPro" id="IPR000515">
    <property type="entry name" value="MetI-like"/>
</dbReference>
<evidence type="ECO:0000256" key="4">
    <source>
        <dbReference type="ARBA" id="ARBA00022692"/>
    </source>
</evidence>